<feature type="transmembrane region" description="Helical" evidence="8">
    <location>
        <begin position="434"/>
        <end position="458"/>
    </location>
</feature>
<dbReference type="InterPro" id="IPR020846">
    <property type="entry name" value="MFS_dom"/>
</dbReference>
<dbReference type="PANTHER" id="PTHR23502:SF51">
    <property type="entry name" value="QUINIDINE RESISTANCE PROTEIN 1-RELATED"/>
    <property type="match status" value="1"/>
</dbReference>
<dbReference type="InterPro" id="IPR036259">
    <property type="entry name" value="MFS_trans_sf"/>
</dbReference>
<dbReference type="FunFam" id="1.20.1720.10:FF:000009">
    <property type="entry name" value="MFS multidrug transporter"/>
    <property type="match status" value="1"/>
</dbReference>
<protein>
    <submittedName>
        <fullName evidence="10">Major facilitator superfamily domain-containing protein</fullName>
    </submittedName>
</protein>
<evidence type="ECO:0000256" key="3">
    <source>
        <dbReference type="ARBA" id="ARBA00022692"/>
    </source>
</evidence>
<evidence type="ECO:0000256" key="5">
    <source>
        <dbReference type="ARBA" id="ARBA00023136"/>
    </source>
</evidence>
<feature type="transmembrane region" description="Helical" evidence="8">
    <location>
        <begin position="470"/>
        <end position="488"/>
    </location>
</feature>
<keyword evidence="3 8" id="KW-0812">Transmembrane</keyword>
<feature type="transmembrane region" description="Helical" evidence="8">
    <location>
        <begin position="145"/>
        <end position="162"/>
    </location>
</feature>
<dbReference type="GO" id="GO:0005886">
    <property type="term" value="C:plasma membrane"/>
    <property type="evidence" value="ECO:0007669"/>
    <property type="project" value="UniProtKB-ARBA"/>
</dbReference>
<dbReference type="SUPFAM" id="SSF103473">
    <property type="entry name" value="MFS general substrate transporter"/>
    <property type="match status" value="1"/>
</dbReference>
<dbReference type="InterPro" id="IPR011701">
    <property type="entry name" value="MFS"/>
</dbReference>
<evidence type="ECO:0000259" key="9">
    <source>
        <dbReference type="PROSITE" id="PS50850"/>
    </source>
</evidence>
<feature type="region of interest" description="Disordered" evidence="7">
    <location>
        <begin position="1"/>
        <end position="61"/>
    </location>
</feature>
<name>A0A9P7ZJH6_9HYPO</name>
<dbReference type="RefSeq" id="XP_046117163.1">
    <property type="nucleotide sequence ID" value="XM_046257779.1"/>
</dbReference>
<accession>A0A9P7ZJH6</accession>
<dbReference type="Pfam" id="PF07690">
    <property type="entry name" value="MFS_1"/>
    <property type="match status" value="1"/>
</dbReference>
<feature type="transmembrane region" description="Helical" evidence="8">
    <location>
        <begin position="494"/>
        <end position="514"/>
    </location>
</feature>
<sequence length="539" mass="58608">MADIERQSYDQTESLSRVDTEETSDHDEPINTRPSALERFSSVVGDSTMPDPQAEEDHMSRVSSGPAYSAFSPAMKTWITVMLSVGSFISPMTANIYFPALNPIAEDLGVSLSLVNLTLTTYMIFQGLAPTLFGDFGDMAGRRPAYIVAFTIYLFANIGLALQRNYAALMVLRCVQSFGSSGTIALGFAMVADIAAPSERGRYIGYLGAGINVGPAIGPFLGGILSQYLGWPSLFWFLAIVVTVWLVPWILTVPETCRNVVGNGSTPAQSWNLPVIQYCGKRKSSQEHAETRKLRFPNPIRTLAVVFEKEMGLILILNSLLYVGFILTAATLGTQFKEIYGYNDLQVGLCYLPYGGGSMMAVIAQGYILDWNYRRIAKKAGITISRRRGDDLRDFPIETARLQPIYPAMLLGAGALVGYGWALQVETSVAAPLVLSFLIGVLVPTSFQTLNTLIVDIFPKAPATATAANNLVRCLVGAAGAAVIELVIKGIGRGWTFTIMACLVLICIPGLLFVEKHGPKWRKQKLAKMEAPASSPREK</sequence>
<dbReference type="GO" id="GO:0140115">
    <property type="term" value="P:export across plasma membrane"/>
    <property type="evidence" value="ECO:0007669"/>
    <property type="project" value="UniProtKB-ARBA"/>
</dbReference>
<dbReference type="Gene3D" id="1.20.1250.20">
    <property type="entry name" value="MFS general substrate transporter like domains"/>
    <property type="match status" value="1"/>
</dbReference>
<organism evidence="10 11">
    <name type="scientific">Emericellopsis atlantica</name>
    <dbReference type="NCBI Taxonomy" id="2614577"/>
    <lineage>
        <taxon>Eukaryota</taxon>
        <taxon>Fungi</taxon>
        <taxon>Dikarya</taxon>
        <taxon>Ascomycota</taxon>
        <taxon>Pezizomycotina</taxon>
        <taxon>Sordariomycetes</taxon>
        <taxon>Hypocreomycetidae</taxon>
        <taxon>Hypocreales</taxon>
        <taxon>Bionectriaceae</taxon>
        <taxon>Emericellopsis</taxon>
    </lineage>
</organism>
<proteinExistence type="predicted"/>
<keyword evidence="2" id="KW-0813">Transport</keyword>
<dbReference type="PROSITE" id="PS50850">
    <property type="entry name" value="MFS"/>
    <property type="match status" value="1"/>
</dbReference>
<evidence type="ECO:0000256" key="8">
    <source>
        <dbReference type="SAM" id="Phobius"/>
    </source>
</evidence>
<dbReference type="InterPro" id="IPR001958">
    <property type="entry name" value="Tet-R_TetA/multi-R_MdtG-like"/>
</dbReference>
<feature type="transmembrane region" description="Helical" evidence="8">
    <location>
        <begin position="351"/>
        <end position="369"/>
    </location>
</feature>
<dbReference type="GeneID" id="70288682"/>
<comment type="caution">
    <text evidence="10">The sequence shown here is derived from an EMBL/GenBank/DDBJ whole genome shotgun (WGS) entry which is preliminary data.</text>
</comment>
<keyword evidence="5 8" id="KW-0472">Membrane</keyword>
<evidence type="ECO:0000256" key="4">
    <source>
        <dbReference type="ARBA" id="ARBA00022989"/>
    </source>
</evidence>
<evidence type="ECO:0000313" key="10">
    <source>
        <dbReference type="EMBL" id="KAG9253239.1"/>
    </source>
</evidence>
<dbReference type="AlphaFoldDB" id="A0A9P7ZJH6"/>
<evidence type="ECO:0000256" key="6">
    <source>
        <dbReference type="ARBA" id="ARBA00023180"/>
    </source>
</evidence>
<feature type="transmembrane region" description="Helical" evidence="8">
    <location>
        <begin position="78"/>
        <end position="98"/>
    </location>
</feature>
<dbReference type="EMBL" id="MU251258">
    <property type="protein sequence ID" value="KAG9253239.1"/>
    <property type="molecule type" value="Genomic_DNA"/>
</dbReference>
<dbReference type="OrthoDB" id="440553at2759"/>
<feature type="domain" description="Major facilitator superfamily (MFS) profile" evidence="9">
    <location>
        <begin position="79"/>
        <end position="519"/>
    </location>
</feature>
<evidence type="ECO:0000313" key="11">
    <source>
        <dbReference type="Proteomes" id="UP000887229"/>
    </source>
</evidence>
<gene>
    <name evidence="10" type="ORF">F5Z01DRAFT_158226</name>
</gene>
<dbReference type="Proteomes" id="UP000887229">
    <property type="component" value="Unassembled WGS sequence"/>
</dbReference>
<feature type="transmembrane region" description="Helical" evidence="8">
    <location>
        <begin position="405"/>
        <end position="422"/>
    </location>
</feature>
<dbReference type="GO" id="GO:0015137">
    <property type="term" value="F:citrate transmembrane transporter activity"/>
    <property type="evidence" value="ECO:0007669"/>
    <property type="project" value="UniProtKB-ARBA"/>
</dbReference>
<comment type="subcellular location">
    <subcellularLocation>
        <location evidence="1">Membrane</location>
        <topology evidence="1">Multi-pass membrane protein</topology>
    </subcellularLocation>
</comment>
<feature type="transmembrane region" description="Helical" evidence="8">
    <location>
        <begin position="311"/>
        <end position="331"/>
    </location>
</feature>
<evidence type="ECO:0000256" key="7">
    <source>
        <dbReference type="SAM" id="MobiDB-lite"/>
    </source>
</evidence>
<feature type="transmembrane region" description="Helical" evidence="8">
    <location>
        <begin position="203"/>
        <end position="228"/>
    </location>
</feature>
<dbReference type="PRINTS" id="PR01035">
    <property type="entry name" value="TCRTETA"/>
</dbReference>
<dbReference type="FunFam" id="1.20.1250.20:FF:000172">
    <property type="entry name" value="MFS multidrug resistance transporter"/>
    <property type="match status" value="1"/>
</dbReference>
<evidence type="ECO:0000256" key="2">
    <source>
        <dbReference type="ARBA" id="ARBA00022448"/>
    </source>
</evidence>
<keyword evidence="11" id="KW-1185">Reference proteome</keyword>
<keyword evidence="4 8" id="KW-1133">Transmembrane helix</keyword>
<dbReference type="PANTHER" id="PTHR23502">
    <property type="entry name" value="MAJOR FACILITATOR SUPERFAMILY"/>
    <property type="match status" value="1"/>
</dbReference>
<evidence type="ECO:0000256" key="1">
    <source>
        <dbReference type="ARBA" id="ARBA00004141"/>
    </source>
</evidence>
<reference evidence="10" key="1">
    <citation type="journal article" date="2021" name="IMA Fungus">
        <title>Genomic characterization of three marine fungi, including Emericellopsis atlantica sp. nov. with signatures of a generalist lifestyle and marine biomass degradation.</title>
        <authorList>
            <person name="Hagestad O.C."/>
            <person name="Hou L."/>
            <person name="Andersen J.H."/>
            <person name="Hansen E.H."/>
            <person name="Altermark B."/>
            <person name="Li C."/>
            <person name="Kuhnert E."/>
            <person name="Cox R.J."/>
            <person name="Crous P.W."/>
            <person name="Spatafora J.W."/>
            <person name="Lail K."/>
            <person name="Amirebrahimi M."/>
            <person name="Lipzen A."/>
            <person name="Pangilinan J."/>
            <person name="Andreopoulos W."/>
            <person name="Hayes R.D."/>
            <person name="Ng V."/>
            <person name="Grigoriev I.V."/>
            <person name="Jackson S.A."/>
            <person name="Sutton T.D.S."/>
            <person name="Dobson A.D.W."/>
            <person name="Rama T."/>
        </authorList>
    </citation>
    <scope>NUCLEOTIDE SEQUENCE</scope>
    <source>
        <strain evidence="10">TS7</strain>
    </source>
</reference>
<feature type="transmembrane region" description="Helical" evidence="8">
    <location>
        <begin position="110"/>
        <end position="133"/>
    </location>
</feature>
<feature type="transmembrane region" description="Helical" evidence="8">
    <location>
        <begin position="234"/>
        <end position="251"/>
    </location>
</feature>
<keyword evidence="6" id="KW-0325">Glycoprotein</keyword>